<dbReference type="InterPro" id="IPR036680">
    <property type="entry name" value="SPOR-like_sf"/>
</dbReference>
<dbReference type="RefSeq" id="WP_138623768.1">
    <property type="nucleotide sequence ID" value="NZ_SZVP01000012.1"/>
</dbReference>
<dbReference type="Proteomes" id="UP000307702">
    <property type="component" value="Unassembled WGS sequence"/>
</dbReference>
<name>A0A8H2PLB4_9GAMM</name>
<evidence type="ECO:0000259" key="1">
    <source>
        <dbReference type="PROSITE" id="PS51724"/>
    </source>
</evidence>
<dbReference type="GO" id="GO:0042834">
    <property type="term" value="F:peptidoglycan binding"/>
    <property type="evidence" value="ECO:0007669"/>
    <property type="project" value="InterPro"/>
</dbReference>
<reference evidence="2 3" key="1">
    <citation type="submission" date="2019-05" db="EMBL/GenBank/DDBJ databases">
        <title>Colwellia ponticola sp. nov., isolated from seawater.</title>
        <authorList>
            <person name="Yoon J.-H."/>
        </authorList>
    </citation>
    <scope>NUCLEOTIDE SEQUENCE [LARGE SCALE GENOMIC DNA]</scope>
    <source>
        <strain evidence="2 3">OISW-25</strain>
    </source>
</reference>
<evidence type="ECO:0000313" key="2">
    <source>
        <dbReference type="EMBL" id="TMM43941.1"/>
    </source>
</evidence>
<protein>
    <recommendedName>
        <fullName evidence="1">SPOR domain-containing protein</fullName>
    </recommendedName>
</protein>
<organism evidence="2 3">
    <name type="scientific">Colwellia ponticola</name>
    <dbReference type="NCBI Taxonomy" id="2304625"/>
    <lineage>
        <taxon>Bacteria</taxon>
        <taxon>Pseudomonadati</taxon>
        <taxon>Pseudomonadota</taxon>
        <taxon>Gammaproteobacteria</taxon>
        <taxon>Alteromonadales</taxon>
        <taxon>Colwelliaceae</taxon>
        <taxon>Colwellia</taxon>
    </lineage>
</organism>
<dbReference type="PROSITE" id="PS51724">
    <property type="entry name" value="SPOR"/>
    <property type="match status" value="1"/>
</dbReference>
<feature type="domain" description="SPOR" evidence="1">
    <location>
        <begin position="392"/>
        <end position="469"/>
    </location>
</feature>
<dbReference type="EMBL" id="SZVP01000012">
    <property type="protein sequence ID" value="TMM43941.1"/>
    <property type="molecule type" value="Genomic_DNA"/>
</dbReference>
<keyword evidence="3" id="KW-1185">Reference proteome</keyword>
<proteinExistence type="predicted"/>
<comment type="caution">
    <text evidence="2">The sequence shown here is derived from an EMBL/GenBank/DDBJ whole genome shotgun (WGS) entry which is preliminary data.</text>
</comment>
<accession>A0A8H2PLB4</accession>
<dbReference type="OrthoDB" id="6221244at2"/>
<sequence length="482" mass="53031">MSAAVNSSLAYQSTATLGESESMLATGDVGISVTSRIDYNLRFTKQAVLVVGNNTEQYSQLASQFLVNLSTVKPTANHLDSQNNQINVAFISASSKLNDIQIRCRLIEQLFVKALFDPEESLAISIFRFAKQHSEAISIVVDHAHALSLQINYELCQLVALAKKHQLSINVVLFGLTEAAQQLTINKSLFKNKLVVIEAETGQVISLDDKRISLNKETSPLSVWQKMSLFGAMLLLAAVLVWVYSLIAEEVSEQTFTGEPERLVNSLTNTVPSVSENALTVPVNNPENLALIAEQKKNNSDLLATASEEGNTSLYIETRQATSEEINQVLLASSGVNSVNSVAADAGDVLEALVRADTTVNTNNEEKTSSRAVKPTIQKSITSNLYYQTQAKQYKNGYVVQITGFSDDKLLKVFLSDYAKEGFYSYERQLNNQKFTVITTQVFADKVAAKAAIELLPVELLDRKPWLKSISSVIKEINTFTR</sequence>
<dbReference type="Gene3D" id="3.30.70.1070">
    <property type="entry name" value="Sporulation related repeat"/>
    <property type="match status" value="1"/>
</dbReference>
<dbReference type="InterPro" id="IPR007730">
    <property type="entry name" value="SPOR-like_dom"/>
</dbReference>
<gene>
    <name evidence="2" type="ORF">FCS21_12155</name>
</gene>
<evidence type="ECO:0000313" key="3">
    <source>
        <dbReference type="Proteomes" id="UP000307702"/>
    </source>
</evidence>
<dbReference type="AlphaFoldDB" id="A0A8H2PLB4"/>